<dbReference type="EMBL" id="LR862140">
    <property type="protein sequence ID" value="CAD1819943.1"/>
    <property type="molecule type" value="Genomic_DNA"/>
</dbReference>
<evidence type="ECO:0000256" key="10">
    <source>
        <dbReference type="ARBA" id="ARBA00022771"/>
    </source>
</evidence>
<evidence type="ECO:0000256" key="9">
    <source>
        <dbReference type="ARBA" id="ARBA00022737"/>
    </source>
</evidence>
<feature type="domain" description="RING-type" evidence="15">
    <location>
        <begin position="134"/>
        <end position="178"/>
    </location>
</feature>
<organism evidence="17">
    <name type="scientific">Ananas comosus var. bracteatus</name>
    <name type="common">red pineapple</name>
    <dbReference type="NCBI Taxonomy" id="296719"/>
    <lineage>
        <taxon>Eukaryota</taxon>
        <taxon>Viridiplantae</taxon>
        <taxon>Streptophyta</taxon>
        <taxon>Embryophyta</taxon>
        <taxon>Tracheophyta</taxon>
        <taxon>Spermatophyta</taxon>
        <taxon>Magnoliopsida</taxon>
        <taxon>Liliopsida</taxon>
        <taxon>Poales</taxon>
        <taxon>Bromeliaceae</taxon>
        <taxon>Bromelioideae</taxon>
        <taxon>Ananas</taxon>
    </lineage>
</organism>
<evidence type="ECO:0000256" key="13">
    <source>
        <dbReference type="PROSITE-ProRule" id="PRU00175"/>
    </source>
</evidence>
<evidence type="ECO:0000259" key="15">
    <source>
        <dbReference type="PROSITE" id="PS50089"/>
    </source>
</evidence>
<dbReference type="SMART" id="SM00647">
    <property type="entry name" value="IBR"/>
    <property type="match status" value="1"/>
</dbReference>
<evidence type="ECO:0000313" key="17">
    <source>
        <dbReference type="EMBL" id="CAD1819943.1"/>
    </source>
</evidence>
<dbReference type="GO" id="GO:0008270">
    <property type="term" value="F:zinc ion binding"/>
    <property type="evidence" value="ECO:0007669"/>
    <property type="project" value="UniProtKB-KW"/>
</dbReference>
<protein>
    <recommendedName>
        <fullName evidence="6">RBR-type E3 ubiquitin transferase</fullName>
        <ecNumber evidence="6">2.3.2.31</ecNumber>
    </recommendedName>
</protein>
<dbReference type="InterPro" id="IPR048962">
    <property type="entry name" value="ARIH1-like_UBL"/>
</dbReference>
<evidence type="ECO:0000256" key="6">
    <source>
        <dbReference type="ARBA" id="ARBA00012251"/>
    </source>
</evidence>
<evidence type="ECO:0000256" key="8">
    <source>
        <dbReference type="ARBA" id="ARBA00022723"/>
    </source>
</evidence>
<dbReference type="InterPro" id="IPR013083">
    <property type="entry name" value="Znf_RING/FYVE/PHD"/>
</dbReference>
<dbReference type="InterPro" id="IPR044066">
    <property type="entry name" value="TRIAD_supradom"/>
</dbReference>
<gene>
    <name evidence="17" type="ORF">CB5_LOCUS3154</name>
</gene>
<evidence type="ECO:0000256" key="12">
    <source>
        <dbReference type="ARBA" id="ARBA00022833"/>
    </source>
</evidence>
<feature type="compositionally biased region" description="Acidic residues" evidence="14">
    <location>
        <begin position="1"/>
        <end position="21"/>
    </location>
</feature>
<dbReference type="Gene3D" id="1.20.120.1750">
    <property type="match status" value="1"/>
</dbReference>
<evidence type="ECO:0000256" key="2">
    <source>
        <dbReference type="ARBA" id="ARBA00001947"/>
    </source>
</evidence>
<dbReference type="CDD" id="cd20346">
    <property type="entry name" value="BRcat_RBR_ANKIB1"/>
    <property type="match status" value="1"/>
</dbReference>
<dbReference type="PROSITE" id="PS50089">
    <property type="entry name" value="ZF_RING_2"/>
    <property type="match status" value="1"/>
</dbReference>
<dbReference type="PROSITE" id="PS51873">
    <property type="entry name" value="TRIAD"/>
    <property type="match status" value="1"/>
</dbReference>
<evidence type="ECO:0000256" key="4">
    <source>
        <dbReference type="ARBA" id="ARBA00004906"/>
    </source>
</evidence>
<dbReference type="CDD" id="cd23141">
    <property type="entry name" value="RING-HC_ARI6-like"/>
    <property type="match status" value="1"/>
</dbReference>
<proteinExistence type="inferred from homology"/>
<comment type="similarity">
    <text evidence="5">Belongs to the RBR family. Ariadne subfamily.</text>
</comment>
<dbReference type="EC" id="2.3.2.31" evidence="6"/>
<feature type="domain" description="RING-type" evidence="16">
    <location>
        <begin position="130"/>
        <end position="349"/>
    </location>
</feature>
<dbReference type="Pfam" id="PF21235">
    <property type="entry name" value="UBA_ARI1"/>
    <property type="match status" value="1"/>
</dbReference>
<name>A0A6V7NMY9_ANACO</name>
<keyword evidence="7" id="KW-0808">Transferase</keyword>
<dbReference type="InterPro" id="IPR002867">
    <property type="entry name" value="IBR_dom"/>
</dbReference>
<comment type="function">
    <text evidence="3">Might act as an E3 ubiquitin-protein ligase, or as part of E3 complex, which accepts ubiquitin from specific E2 ubiquitin-conjugating enzymes and then transfers it to substrates.</text>
</comment>
<dbReference type="PANTHER" id="PTHR11685">
    <property type="entry name" value="RBR FAMILY RING FINGER AND IBR DOMAIN-CONTAINING"/>
    <property type="match status" value="1"/>
</dbReference>
<dbReference type="Gene3D" id="3.30.40.10">
    <property type="entry name" value="Zinc/RING finger domain, C3HC4 (zinc finger)"/>
    <property type="match status" value="1"/>
</dbReference>
<dbReference type="FunFam" id="3.30.40.10:FF:000019">
    <property type="entry name" value="RBR-type E3 ubiquitin transferase"/>
    <property type="match status" value="1"/>
</dbReference>
<evidence type="ECO:0000256" key="1">
    <source>
        <dbReference type="ARBA" id="ARBA00001798"/>
    </source>
</evidence>
<sequence>MDSEDDMHDANDLESPDDDFYSGDTAMGSDDGDGDYDFVDNELDDSEDIASHRQQHNYTILSEADTRQRQEEDITRVSTVLSIPRSAACVLLRHYNWSVSKVHDEWFADEEKVRKAVGLLEQPADMPNGRELTCGICFESYPRKGICAAACSHPFCRACWRGYISTSISDGPGCLMLRCPDPSCDAVVGQDMINDLATTEDKEKYARYLHRSYIEDNRKTKWCPAPGCEYAVEFVMGSGSYDVCCNCSYSFCWNCTEEAHRPVDCGTVAKWILKNSAESENMNWILANSKPCPSVNGLLRKTRDVCISHALHLVNLSFAGYVLVHGQSMGRGLVVSMLAIAMRQQNRRERMMNLRGGEKWLKTRLRDTHIIMNVGPPISRQGKRH</sequence>
<keyword evidence="11" id="KW-0833">Ubl conjugation pathway</keyword>
<dbReference type="InterPro" id="IPR031127">
    <property type="entry name" value="E3_UB_ligase_RBR"/>
</dbReference>
<evidence type="ECO:0000259" key="16">
    <source>
        <dbReference type="PROSITE" id="PS51873"/>
    </source>
</evidence>
<dbReference type="GO" id="GO:0016567">
    <property type="term" value="P:protein ubiquitination"/>
    <property type="evidence" value="ECO:0007669"/>
    <property type="project" value="InterPro"/>
</dbReference>
<keyword evidence="8" id="KW-0479">Metal-binding</keyword>
<evidence type="ECO:0000256" key="11">
    <source>
        <dbReference type="ARBA" id="ARBA00022786"/>
    </source>
</evidence>
<keyword evidence="9" id="KW-0677">Repeat</keyword>
<evidence type="ECO:0000256" key="5">
    <source>
        <dbReference type="ARBA" id="ARBA00005884"/>
    </source>
</evidence>
<evidence type="ECO:0000256" key="14">
    <source>
        <dbReference type="SAM" id="MobiDB-lite"/>
    </source>
</evidence>
<keyword evidence="10 13" id="KW-0863">Zinc-finger</keyword>
<dbReference type="AlphaFoldDB" id="A0A6V7NMY9"/>
<reference evidence="17" key="1">
    <citation type="submission" date="2020-07" db="EMBL/GenBank/DDBJ databases">
        <authorList>
            <person name="Lin J."/>
        </authorList>
    </citation>
    <scope>NUCLEOTIDE SEQUENCE</scope>
</reference>
<comment type="cofactor">
    <cofactor evidence="2">
        <name>Zn(2+)</name>
        <dbReference type="ChEBI" id="CHEBI:29105"/>
    </cofactor>
</comment>
<dbReference type="InterPro" id="IPR001841">
    <property type="entry name" value="Znf_RING"/>
</dbReference>
<feature type="region of interest" description="Disordered" evidence="14">
    <location>
        <begin position="1"/>
        <end position="43"/>
    </location>
</feature>
<comment type="catalytic activity">
    <reaction evidence="1">
        <text>[E2 ubiquitin-conjugating enzyme]-S-ubiquitinyl-L-cysteine + [acceptor protein]-L-lysine = [E2 ubiquitin-conjugating enzyme]-L-cysteine + [acceptor protein]-N(6)-ubiquitinyl-L-lysine.</text>
        <dbReference type="EC" id="2.3.2.31"/>
    </reaction>
</comment>
<dbReference type="GO" id="GO:0061630">
    <property type="term" value="F:ubiquitin protein ligase activity"/>
    <property type="evidence" value="ECO:0007669"/>
    <property type="project" value="UniProtKB-EC"/>
</dbReference>
<accession>A0A6V7NMY9</accession>
<comment type="pathway">
    <text evidence="4">Protein modification; protein ubiquitination.</text>
</comment>
<dbReference type="SUPFAM" id="SSF57850">
    <property type="entry name" value="RING/U-box"/>
    <property type="match status" value="2"/>
</dbReference>
<evidence type="ECO:0000256" key="3">
    <source>
        <dbReference type="ARBA" id="ARBA00003976"/>
    </source>
</evidence>
<dbReference type="Pfam" id="PF01485">
    <property type="entry name" value="IBR"/>
    <property type="match status" value="1"/>
</dbReference>
<keyword evidence="12" id="KW-0862">Zinc</keyword>
<evidence type="ECO:0000256" key="7">
    <source>
        <dbReference type="ARBA" id="ARBA00022679"/>
    </source>
</evidence>
<feature type="compositionally biased region" description="Acidic residues" evidence="14">
    <location>
        <begin position="30"/>
        <end position="43"/>
    </location>
</feature>